<reference evidence="1 2" key="1">
    <citation type="submission" date="2024-06" db="EMBL/GenBank/DDBJ databases">
        <title>The Natural Products Discovery Center: Release of the First 8490 Sequenced Strains for Exploring Actinobacteria Biosynthetic Diversity.</title>
        <authorList>
            <person name="Kalkreuter E."/>
            <person name="Kautsar S.A."/>
            <person name="Yang D."/>
            <person name="Bader C.D."/>
            <person name="Teijaro C.N."/>
            <person name="Fluegel L."/>
            <person name="Davis C.M."/>
            <person name="Simpson J.R."/>
            <person name="Lauterbach L."/>
            <person name="Steele A.D."/>
            <person name="Gui C."/>
            <person name="Meng S."/>
            <person name="Li G."/>
            <person name="Viehrig K."/>
            <person name="Ye F."/>
            <person name="Su P."/>
            <person name="Kiefer A.F."/>
            <person name="Nichols A."/>
            <person name="Cepeda A.J."/>
            <person name="Yan W."/>
            <person name="Fan B."/>
            <person name="Jiang Y."/>
            <person name="Adhikari A."/>
            <person name="Zheng C.-J."/>
            <person name="Schuster L."/>
            <person name="Cowan T.M."/>
            <person name="Smanski M.J."/>
            <person name="Chevrette M.G."/>
            <person name="De Carvalho L.P.S."/>
            <person name="Shen B."/>
        </authorList>
    </citation>
    <scope>NUCLEOTIDE SEQUENCE [LARGE SCALE GENOMIC DNA]</scope>
    <source>
        <strain evidence="1 2">NPDC020594</strain>
    </source>
</reference>
<comment type="caution">
    <text evidence="1">The sequence shown here is derived from an EMBL/GenBank/DDBJ whole genome shotgun (WGS) entry which is preliminary data.</text>
</comment>
<evidence type="ECO:0000313" key="1">
    <source>
        <dbReference type="EMBL" id="MEU5712319.1"/>
    </source>
</evidence>
<organism evidence="1 2">
    <name type="scientific">Streptomyces flaveolus</name>
    <dbReference type="NCBI Taxonomy" id="67297"/>
    <lineage>
        <taxon>Bacteria</taxon>
        <taxon>Bacillati</taxon>
        <taxon>Actinomycetota</taxon>
        <taxon>Actinomycetes</taxon>
        <taxon>Kitasatosporales</taxon>
        <taxon>Streptomycetaceae</taxon>
        <taxon>Streptomyces</taxon>
    </lineage>
</organism>
<gene>
    <name evidence="1" type="ORF">AB0H04_36675</name>
</gene>
<dbReference type="NCBIfam" id="TIGR04267">
    <property type="entry name" value="mod_HExxH"/>
    <property type="match status" value="1"/>
</dbReference>
<dbReference type="EMBL" id="JBFAEG010000034">
    <property type="protein sequence ID" value="MEU5712319.1"/>
    <property type="molecule type" value="Genomic_DNA"/>
</dbReference>
<dbReference type="Proteomes" id="UP001551011">
    <property type="component" value="Unassembled WGS sequence"/>
</dbReference>
<keyword evidence="2" id="KW-1185">Reference proteome</keyword>
<dbReference type="RefSeq" id="WP_359260476.1">
    <property type="nucleotide sequence ID" value="NZ_JBFAEG010000034.1"/>
</dbReference>
<sequence length="360" mass="39696">MRQPSIVTLARHPVFADAASILDRLYETYDFLLECVAPDSWPAAPDGRRIARDTALEPTVRHGLDQAVRRIRRTEDCRDELAVLAHRLGSTKDSAQRATLAAEAERAGVRHVIEAPGARVELLTDPALPARTHQDFAALFRRHLSAGEGADHLAPLGPEETANARDAVRLMLDTAPDLCTGLFRHARYVVAVDGPDAFDSASTREIPGVAFVARRCMRTPERFAEALVHEFVHLRLYDLQMTRSVFAPDYDTATAPTVSPEWHRHSPVPRWPVDRALAAAHVYVHLSAWFEERARVCPDPDLARSAETAAFRAASLLDKVTRRAEACLGPAGMDFLGWLAREHGRRTAPAPAATGTRLPS</sequence>
<proteinExistence type="predicted"/>
<name>A0ABV3AK38_9ACTN</name>
<protein>
    <submittedName>
        <fullName evidence="1">HEXXH motif-containing putative peptide modification protein</fullName>
    </submittedName>
</protein>
<evidence type="ECO:0000313" key="2">
    <source>
        <dbReference type="Proteomes" id="UP001551011"/>
    </source>
</evidence>
<accession>A0ABV3AK38</accession>
<dbReference type="InterPro" id="IPR026337">
    <property type="entry name" value="AKG_HExxH"/>
</dbReference>